<dbReference type="GO" id="GO:0043565">
    <property type="term" value="F:sequence-specific DNA binding"/>
    <property type="evidence" value="ECO:0007669"/>
    <property type="project" value="InterPro"/>
</dbReference>
<dbReference type="InterPro" id="IPR018060">
    <property type="entry name" value="HTH_AraC"/>
</dbReference>
<evidence type="ECO:0000256" key="1">
    <source>
        <dbReference type="ARBA" id="ARBA00008875"/>
    </source>
</evidence>
<dbReference type="AlphaFoldDB" id="A0A0L6ZAI4"/>
<comment type="caution">
    <text evidence="8">The sequence shown here is derived from an EMBL/GenBank/DDBJ whole genome shotgun (WGS) entry which is preliminary data.</text>
</comment>
<dbReference type="Gene3D" id="3.20.20.80">
    <property type="entry name" value="Glycosidases"/>
    <property type="match status" value="1"/>
</dbReference>
<evidence type="ECO:0000256" key="6">
    <source>
        <dbReference type="ARBA" id="ARBA00023295"/>
    </source>
</evidence>
<dbReference type="InterPro" id="IPR014710">
    <property type="entry name" value="RmlC-like_jellyroll"/>
</dbReference>
<dbReference type="SMART" id="SM00342">
    <property type="entry name" value="HTH_ARAC"/>
    <property type="match status" value="1"/>
</dbReference>
<dbReference type="Gene3D" id="2.60.40.1500">
    <property type="entry name" value="Glycosyl hydrolase domain, family 39"/>
    <property type="match status" value="1"/>
</dbReference>
<name>A0A0L6ZAI4_9CLOT</name>
<dbReference type="Pfam" id="PF07883">
    <property type="entry name" value="Cupin_2"/>
    <property type="match status" value="1"/>
</dbReference>
<organism evidence="8 9">
    <name type="scientific">Clostridium homopropionicum DSM 5847</name>
    <dbReference type="NCBI Taxonomy" id="1121318"/>
    <lineage>
        <taxon>Bacteria</taxon>
        <taxon>Bacillati</taxon>
        <taxon>Bacillota</taxon>
        <taxon>Clostridia</taxon>
        <taxon>Eubacteriales</taxon>
        <taxon>Clostridiaceae</taxon>
        <taxon>Clostridium</taxon>
    </lineage>
</organism>
<dbReference type="Pfam" id="PF12833">
    <property type="entry name" value="HTH_18"/>
    <property type="match status" value="1"/>
</dbReference>
<dbReference type="PANTHER" id="PTHR43280:SF34">
    <property type="entry name" value="ARAC-FAMILY TRANSCRIPTIONAL REGULATOR"/>
    <property type="match status" value="1"/>
</dbReference>
<dbReference type="SUPFAM" id="SSF51182">
    <property type="entry name" value="RmlC-like cupins"/>
    <property type="match status" value="1"/>
</dbReference>
<accession>A0A0L6ZAI4</accession>
<keyword evidence="4" id="KW-0238">DNA-binding</keyword>
<keyword evidence="9" id="KW-1185">Reference proteome</keyword>
<gene>
    <name evidence="8" type="primary">yesS_1</name>
    <name evidence="8" type="ORF">CLHOM_15510</name>
</gene>
<evidence type="ECO:0000256" key="4">
    <source>
        <dbReference type="ARBA" id="ARBA00023125"/>
    </source>
</evidence>
<dbReference type="STRING" id="36844.SAMN04488501_11225"/>
<dbReference type="CDD" id="cd02208">
    <property type="entry name" value="cupin_RmlC-like"/>
    <property type="match status" value="1"/>
</dbReference>
<comment type="similarity">
    <text evidence="1">Belongs to the glycosyl hydrolase 39 family.</text>
</comment>
<proteinExistence type="inferred from homology"/>
<dbReference type="InterPro" id="IPR018062">
    <property type="entry name" value="HTH_AraC-typ_CS"/>
</dbReference>
<dbReference type="SUPFAM" id="SSF46689">
    <property type="entry name" value="Homeodomain-like"/>
    <property type="match status" value="1"/>
</dbReference>
<dbReference type="InterPro" id="IPR011051">
    <property type="entry name" value="RmlC_Cupin_sf"/>
</dbReference>
<sequence length="696" mass="83542">MRREYVTFMEQLPIYINLDAIEDYPLHWHNCLEIIFVLKGTIFVQMESETYELREREIEIVNADEPHRIYSNDFDNKVLTFKIDLDFFEKYYNDVKNIYFYTNSSEEGVQEKEKYQVLRKFLSILACEAIQKSDDYDEKIEEEMIKLLFHLLNNFHYLIYDEEDLRENEVQFERYHRITKFIYNNYMNKISLKDIAKREFLSSYYLSHEIKNMAGTNFMDFLNSTRVHESVKLLLDTEKTISEISEEVGFSHTRYYNKYFKMYYKMTPLQFRKKNYIQEEKYERAKKLKEIPILEAIDYISYYLEDYDRFNYKKEIVKIEADVSSNIGKLNNYWKEVINLGDALELLKEKEQSFVKDIQKDIGFEYGIVQYLFHKDMRIYFNENVDFLNWNEVEKLMEFLVDIQLKPIIILDKVFENIDAFLRLIESFILYFEELYGIEEVGNWKFRVSKDLPKEYILAAQEIFDKYQLEDIVEEPFIEDENVNFIYDTSYMVPYIIYNFINEKENMLFLKAYDTVEENSVMKNELFFGAPGLTALNGIKKSSYYAYYFLSKLGDELVSKGDGYIVTSCEDNYQILLYSFTEDINKLIDFEALSKKRGEKNISEKEISLSIKNLQYDYKVTIYEIGEKVGSAYNNWISMGRPKRLTEEEVEIIYNISKPKISLHFAKKKPVYNLISKIQGYGAVLITLQKVQKHLF</sequence>
<dbReference type="Gene3D" id="1.10.10.60">
    <property type="entry name" value="Homeodomain-like"/>
    <property type="match status" value="2"/>
</dbReference>
<dbReference type="PATRIC" id="fig|1121318.3.peg.1560"/>
<dbReference type="InterPro" id="IPR017853">
    <property type="entry name" value="GH"/>
</dbReference>
<dbReference type="Proteomes" id="UP000037043">
    <property type="component" value="Unassembled WGS sequence"/>
</dbReference>
<dbReference type="Pfam" id="PF01229">
    <property type="entry name" value="Glyco_hydro_39"/>
    <property type="match status" value="1"/>
</dbReference>
<dbReference type="PANTHER" id="PTHR43280">
    <property type="entry name" value="ARAC-FAMILY TRANSCRIPTIONAL REGULATOR"/>
    <property type="match status" value="1"/>
</dbReference>
<dbReference type="RefSeq" id="WP_052221115.1">
    <property type="nucleotide sequence ID" value="NZ_LHUR01000021.1"/>
</dbReference>
<keyword evidence="2" id="KW-0378">Hydrolase</keyword>
<evidence type="ECO:0000256" key="2">
    <source>
        <dbReference type="ARBA" id="ARBA00022801"/>
    </source>
</evidence>
<reference evidence="9" key="1">
    <citation type="submission" date="2015-08" db="EMBL/GenBank/DDBJ databases">
        <title>Genome sequence of the strict anaerobe Clostridium homopropionicum LuHBu1 (DSM 5847T).</title>
        <authorList>
            <person name="Poehlein A."/>
            <person name="Beck M."/>
            <person name="Schiel-Bengelsdorf B."/>
            <person name="Bengelsdorf F.R."/>
            <person name="Daniel R."/>
            <person name="Duerre P."/>
        </authorList>
    </citation>
    <scope>NUCLEOTIDE SEQUENCE [LARGE SCALE GENOMIC DNA]</scope>
    <source>
        <strain evidence="9">DSM 5847</strain>
    </source>
</reference>
<protein>
    <submittedName>
        <fullName evidence="8">HTH-type transcriptional regulator YesS</fullName>
    </submittedName>
</protein>
<dbReference type="PROSITE" id="PS00041">
    <property type="entry name" value="HTH_ARAC_FAMILY_1"/>
    <property type="match status" value="1"/>
</dbReference>
<feature type="domain" description="HTH araC/xylS-type" evidence="7">
    <location>
        <begin position="176"/>
        <end position="274"/>
    </location>
</feature>
<dbReference type="InterPro" id="IPR013096">
    <property type="entry name" value="Cupin_2"/>
</dbReference>
<evidence type="ECO:0000313" key="9">
    <source>
        <dbReference type="Proteomes" id="UP000037043"/>
    </source>
</evidence>
<keyword evidence="6" id="KW-0326">Glycosidase</keyword>
<dbReference type="Gene3D" id="2.60.120.10">
    <property type="entry name" value="Jelly Rolls"/>
    <property type="match status" value="1"/>
</dbReference>
<keyword evidence="5" id="KW-0804">Transcription</keyword>
<keyword evidence="3" id="KW-0805">Transcription regulation</keyword>
<dbReference type="SUPFAM" id="SSF51011">
    <property type="entry name" value="Glycosyl hydrolase domain"/>
    <property type="match status" value="1"/>
</dbReference>
<dbReference type="EMBL" id="LHUR01000021">
    <property type="protein sequence ID" value="KOA19986.1"/>
    <property type="molecule type" value="Genomic_DNA"/>
</dbReference>
<evidence type="ECO:0000313" key="8">
    <source>
        <dbReference type="EMBL" id="KOA19986.1"/>
    </source>
</evidence>
<evidence type="ECO:0000259" key="7">
    <source>
        <dbReference type="PROSITE" id="PS01124"/>
    </source>
</evidence>
<dbReference type="PROSITE" id="PS01124">
    <property type="entry name" value="HTH_ARAC_FAMILY_2"/>
    <property type="match status" value="1"/>
</dbReference>
<evidence type="ECO:0000256" key="3">
    <source>
        <dbReference type="ARBA" id="ARBA00023015"/>
    </source>
</evidence>
<evidence type="ECO:0000256" key="5">
    <source>
        <dbReference type="ARBA" id="ARBA00023163"/>
    </source>
</evidence>
<dbReference type="GO" id="GO:0003700">
    <property type="term" value="F:DNA-binding transcription factor activity"/>
    <property type="evidence" value="ECO:0007669"/>
    <property type="project" value="InterPro"/>
</dbReference>
<dbReference type="SUPFAM" id="SSF51445">
    <property type="entry name" value="(Trans)glycosidases"/>
    <property type="match status" value="1"/>
</dbReference>
<dbReference type="InterPro" id="IPR049166">
    <property type="entry name" value="GH39_cat"/>
</dbReference>
<dbReference type="InterPro" id="IPR009057">
    <property type="entry name" value="Homeodomain-like_sf"/>
</dbReference>
<dbReference type="GO" id="GO:0016798">
    <property type="term" value="F:hydrolase activity, acting on glycosyl bonds"/>
    <property type="evidence" value="ECO:0007669"/>
    <property type="project" value="UniProtKB-KW"/>
</dbReference>